<reference evidence="2 3" key="4">
    <citation type="journal article" date="2011" name="BMC Genomics">
        <title>RNA-Seq improves annotation of protein-coding genes in the cucumber genome.</title>
        <authorList>
            <person name="Li Z."/>
            <person name="Zhang Z."/>
            <person name="Yan P."/>
            <person name="Huang S."/>
            <person name="Fei Z."/>
            <person name="Lin K."/>
        </authorList>
    </citation>
    <scope>NUCLEOTIDE SEQUENCE [LARGE SCALE GENOMIC DNA]</scope>
    <source>
        <strain evidence="3">cv. 9930</strain>
    </source>
</reference>
<dbReference type="STRING" id="3659.A0A0A0KRJ5"/>
<dbReference type="OMA" id="IANRNGH"/>
<organism evidence="2 3">
    <name type="scientific">Cucumis sativus</name>
    <name type="common">Cucumber</name>
    <dbReference type="NCBI Taxonomy" id="3659"/>
    <lineage>
        <taxon>Eukaryota</taxon>
        <taxon>Viridiplantae</taxon>
        <taxon>Streptophyta</taxon>
        <taxon>Embryophyta</taxon>
        <taxon>Tracheophyta</taxon>
        <taxon>Spermatophyta</taxon>
        <taxon>Magnoliopsida</taxon>
        <taxon>eudicotyledons</taxon>
        <taxon>Gunneridae</taxon>
        <taxon>Pentapetalae</taxon>
        <taxon>rosids</taxon>
        <taxon>fabids</taxon>
        <taxon>Cucurbitales</taxon>
        <taxon>Cucurbitaceae</taxon>
        <taxon>Benincaseae</taxon>
        <taxon>Cucumis</taxon>
    </lineage>
</organism>
<protein>
    <submittedName>
        <fullName evidence="2">Uncharacterized protein</fullName>
    </submittedName>
</protein>
<evidence type="ECO:0000256" key="1">
    <source>
        <dbReference type="SAM" id="MobiDB-lite"/>
    </source>
</evidence>
<proteinExistence type="predicted"/>
<feature type="compositionally biased region" description="Polar residues" evidence="1">
    <location>
        <begin position="87"/>
        <end position="98"/>
    </location>
</feature>
<accession>A0A0A0KRJ5</accession>
<reference evidence="2 3" key="2">
    <citation type="journal article" date="2009" name="PLoS ONE">
        <title>An integrated genetic and cytogenetic map of the cucumber genome.</title>
        <authorList>
            <person name="Ren Y."/>
            <person name="Zhang Z."/>
            <person name="Liu J."/>
            <person name="Staub J.E."/>
            <person name="Han Y."/>
            <person name="Cheng Z."/>
            <person name="Li X."/>
            <person name="Lu J."/>
            <person name="Miao H."/>
            <person name="Kang H."/>
            <person name="Xie B."/>
            <person name="Gu X."/>
            <person name="Wang X."/>
            <person name="Du Y."/>
            <person name="Jin W."/>
            <person name="Huang S."/>
        </authorList>
    </citation>
    <scope>NUCLEOTIDE SEQUENCE [LARGE SCALE GENOMIC DNA]</scope>
    <source>
        <strain evidence="3">cv. 9930</strain>
    </source>
</reference>
<reference evidence="2 3" key="1">
    <citation type="journal article" date="2009" name="Nat. Genet.">
        <title>The genome of the cucumber, Cucumis sativus L.</title>
        <authorList>
            <person name="Huang S."/>
            <person name="Li R."/>
            <person name="Zhang Z."/>
            <person name="Li L."/>
            <person name="Gu X."/>
            <person name="Fan W."/>
            <person name="Lucas W.J."/>
            <person name="Wang X."/>
            <person name="Xie B."/>
            <person name="Ni P."/>
            <person name="Ren Y."/>
            <person name="Zhu H."/>
            <person name="Li J."/>
            <person name="Lin K."/>
            <person name="Jin W."/>
            <person name="Fei Z."/>
            <person name="Li G."/>
            <person name="Staub J."/>
            <person name="Kilian A."/>
            <person name="van der Vossen E.A."/>
            <person name="Wu Y."/>
            <person name="Guo J."/>
            <person name="He J."/>
            <person name="Jia Z."/>
            <person name="Ren Y."/>
            <person name="Tian G."/>
            <person name="Lu Y."/>
            <person name="Ruan J."/>
            <person name="Qian W."/>
            <person name="Wang M."/>
            <person name="Huang Q."/>
            <person name="Li B."/>
            <person name="Xuan Z."/>
            <person name="Cao J."/>
            <person name="Asan"/>
            <person name="Wu Z."/>
            <person name="Zhang J."/>
            <person name="Cai Q."/>
            <person name="Bai Y."/>
            <person name="Zhao B."/>
            <person name="Han Y."/>
            <person name="Li Y."/>
            <person name="Li X."/>
            <person name="Wang S."/>
            <person name="Shi Q."/>
            <person name="Liu S."/>
            <person name="Cho W.K."/>
            <person name="Kim J.Y."/>
            <person name="Xu Y."/>
            <person name="Heller-Uszynska K."/>
            <person name="Miao H."/>
            <person name="Cheng Z."/>
            <person name="Zhang S."/>
            <person name="Wu J."/>
            <person name="Yang Y."/>
            <person name="Kang H."/>
            <person name="Li M."/>
            <person name="Liang H."/>
            <person name="Ren X."/>
            <person name="Shi Z."/>
            <person name="Wen M."/>
            <person name="Jian M."/>
            <person name="Yang H."/>
            <person name="Zhang G."/>
            <person name="Yang Z."/>
            <person name="Chen R."/>
            <person name="Liu S."/>
            <person name="Li J."/>
            <person name="Ma L."/>
            <person name="Liu H."/>
            <person name="Zhou Y."/>
            <person name="Zhao J."/>
            <person name="Fang X."/>
            <person name="Li G."/>
            <person name="Fang L."/>
            <person name="Li Y."/>
            <person name="Liu D."/>
            <person name="Zheng H."/>
            <person name="Zhang Y."/>
            <person name="Qin N."/>
            <person name="Li Z."/>
            <person name="Yang G."/>
            <person name="Yang S."/>
            <person name="Bolund L."/>
            <person name="Kristiansen K."/>
            <person name="Zheng H."/>
            <person name="Li S."/>
            <person name="Zhang X."/>
            <person name="Yang H."/>
            <person name="Wang J."/>
            <person name="Sun R."/>
            <person name="Zhang B."/>
            <person name="Jiang S."/>
            <person name="Wang J."/>
            <person name="Du Y."/>
            <person name="Li S."/>
        </authorList>
    </citation>
    <scope>NUCLEOTIDE SEQUENCE [LARGE SCALE GENOMIC DNA]</scope>
    <source>
        <strain evidence="3">cv. 9930</strain>
    </source>
</reference>
<name>A0A0A0KRJ5_CUCSA</name>
<dbReference type="Gramene" id="KGN50346">
    <property type="protein sequence ID" value="KGN50346"/>
    <property type="gene ID" value="Csa_5G168830"/>
</dbReference>
<dbReference type="OrthoDB" id="606645at2759"/>
<dbReference type="KEGG" id="csv:101218227"/>
<keyword evidence="3" id="KW-1185">Reference proteome</keyword>
<reference evidence="2 3" key="3">
    <citation type="journal article" date="2010" name="BMC Genomics">
        <title>Transcriptome sequencing and comparative analysis of cucumber flowers with different sex types.</title>
        <authorList>
            <person name="Guo S."/>
            <person name="Zheng Y."/>
            <person name="Joung J.G."/>
            <person name="Liu S."/>
            <person name="Zhang Z."/>
            <person name="Crasta O.R."/>
            <person name="Sobral B.W."/>
            <person name="Xu Y."/>
            <person name="Huang S."/>
            <person name="Fei Z."/>
        </authorList>
    </citation>
    <scope>NUCLEOTIDE SEQUENCE [LARGE SCALE GENOMIC DNA]</scope>
    <source>
        <strain evidence="3">cv. 9930</strain>
    </source>
</reference>
<dbReference type="AlphaFoldDB" id="A0A0A0KRJ5"/>
<sequence length="125" mass="13932">MACSSKIIVAAAAASPRLSLLLPHTYLFPFPNFGFRSSHWSAYEKNQEDQIWPTMVPNHLISRDLSEDYWVPHPETGVFGPPKAHHNSSTVPNDTSAGGNEGSVLNLKAWFRHNGLEDLEKPHTL</sequence>
<dbReference type="PANTHER" id="PTHR35122:SF8">
    <property type="entry name" value="HYDROGEN PEROXIDE INDUCED PROTEIN 1"/>
    <property type="match status" value="1"/>
</dbReference>
<dbReference type="Proteomes" id="UP000029981">
    <property type="component" value="Chromosome 5"/>
</dbReference>
<dbReference type="Pfam" id="PF22272">
    <property type="entry name" value="LEA_3b"/>
    <property type="match status" value="1"/>
</dbReference>
<evidence type="ECO:0000313" key="3">
    <source>
        <dbReference type="Proteomes" id="UP000029981"/>
    </source>
</evidence>
<feature type="region of interest" description="Disordered" evidence="1">
    <location>
        <begin position="80"/>
        <end position="99"/>
    </location>
</feature>
<dbReference type="PANTHER" id="PTHR35122">
    <property type="entry name" value="OSJNBA0093F12.14 PROTEIN"/>
    <property type="match status" value="1"/>
</dbReference>
<dbReference type="EMBL" id="CM002926">
    <property type="protein sequence ID" value="KGN50346.1"/>
    <property type="molecule type" value="Genomic_DNA"/>
</dbReference>
<evidence type="ECO:0000313" key="2">
    <source>
        <dbReference type="EMBL" id="KGN50346.1"/>
    </source>
</evidence>
<gene>
    <name evidence="2" type="ORF">Csa_5G168830</name>
</gene>
<dbReference type="InterPro" id="IPR039291">
    <property type="entry name" value="At5g17165-like"/>
</dbReference>